<dbReference type="AlphaFoldDB" id="A0ABD3G947"/>
<sequence>MRDTNYGYFLAKFKRRSAHGTMKSLRRDDGTVLISQNEITKEVYSFYEKLYRKPMDTADTVRDRDKMLRLLKPAFSRGEQVFLSEPPSFQEFSDILNSSPRGKTHGIDGFSYEAMKEVWEELGEDFTATMQTCWETGTFPGYMLEGIIKLIPKEVRPETIHGWRPIALLTVHYKEDFIKILEGLSNGASVRVQTNTTLTPEFPIDKGVRQECPLALLLIAISTIPFILAAQEGAAKGKIVTADFRGASSCISRPWLMTRLLFWGSMKLHLTSSFSYLRCFSPRPEPRSTSRSRKSFCWAGILNLWTGSRQGALRVLRFLVQTKLTFAISLVMLRKSHLKTLRQLFRSYLWGTSTTGRPKTPMVAWPQTFGHSGAGCAECGWAQEDLTHVFLCPNRRRFWRDLFWACPFLREVSEGFFQGFKLPGILSEASRCRGPDRLAFTVVLAHALRVCWRRRRDMQFNGRWEKPLLLLSAYLCCGDSSCGGEVYLCW</sequence>
<dbReference type="PANTHER" id="PTHR19446">
    <property type="entry name" value="REVERSE TRANSCRIPTASES"/>
    <property type="match status" value="1"/>
</dbReference>
<proteinExistence type="predicted"/>
<name>A0ABD3G947_9MARC</name>
<comment type="caution">
    <text evidence="1">The sequence shown here is derived from an EMBL/GenBank/DDBJ whole genome shotgun (WGS) entry which is preliminary data.</text>
</comment>
<gene>
    <name evidence="1" type="ORF">R1sor_025099</name>
</gene>
<evidence type="ECO:0000313" key="2">
    <source>
        <dbReference type="Proteomes" id="UP001633002"/>
    </source>
</evidence>
<protein>
    <recommendedName>
        <fullName evidence="3">Reverse transcriptase domain-containing protein</fullName>
    </recommendedName>
</protein>
<dbReference type="Proteomes" id="UP001633002">
    <property type="component" value="Unassembled WGS sequence"/>
</dbReference>
<organism evidence="1 2">
    <name type="scientific">Riccia sorocarpa</name>
    <dbReference type="NCBI Taxonomy" id="122646"/>
    <lineage>
        <taxon>Eukaryota</taxon>
        <taxon>Viridiplantae</taxon>
        <taxon>Streptophyta</taxon>
        <taxon>Embryophyta</taxon>
        <taxon>Marchantiophyta</taxon>
        <taxon>Marchantiopsida</taxon>
        <taxon>Marchantiidae</taxon>
        <taxon>Marchantiales</taxon>
        <taxon>Ricciaceae</taxon>
        <taxon>Riccia</taxon>
    </lineage>
</organism>
<dbReference type="EMBL" id="JBJQOH010000008">
    <property type="protein sequence ID" value="KAL3675151.1"/>
    <property type="molecule type" value="Genomic_DNA"/>
</dbReference>
<evidence type="ECO:0008006" key="3">
    <source>
        <dbReference type="Google" id="ProtNLM"/>
    </source>
</evidence>
<reference evidence="1 2" key="1">
    <citation type="submission" date="2024-09" db="EMBL/GenBank/DDBJ databases">
        <title>Chromosome-scale assembly of Riccia sorocarpa.</title>
        <authorList>
            <person name="Paukszto L."/>
        </authorList>
    </citation>
    <scope>NUCLEOTIDE SEQUENCE [LARGE SCALE GENOMIC DNA]</scope>
    <source>
        <strain evidence="1">LP-2024</strain>
        <tissue evidence="1">Aerial parts of the thallus</tissue>
    </source>
</reference>
<accession>A0ABD3G947</accession>
<keyword evidence="2" id="KW-1185">Reference proteome</keyword>
<evidence type="ECO:0000313" key="1">
    <source>
        <dbReference type="EMBL" id="KAL3675151.1"/>
    </source>
</evidence>